<dbReference type="AlphaFoldDB" id="A0AAF0CM45"/>
<dbReference type="Proteomes" id="UP001218638">
    <property type="component" value="Chromosome"/>
</dbReference>
<dbReference type="KEGG" id="slom:PXH66_14800"/>
<reference evidence="1" key="1">
    <citation type="submission" date="2023-03" db="EMBL/GenBank/DDBJ databases">
        <title>Lomoglobus Profundus gen. nov., sp. nov., a novel member of the phylum Verrucomicrobia, isolated from deep-marine sediment of South China Sea.</title>
        <authorList>
            <person name="Ahmad T."/>
            <person name="Ishaq S.E."/>
            <person name="Wang F."/>
        </authorList>
    </citation>
    <scope>NUCLEOTIDE SEQUENCE</scope>
    <source>
        <strain evidence="1">LMO-M01</strain>
    </source>
</reference>
<protein>
    <submittedName>
        <fullName evidence="1">Uncharacterized protein</fullName>
    </submittedName>
</protein>
<dbReference type="RefSeq" id="WP_330929811.1">
    <property type="nucleotide sequence ID" value="NZ_CP119075.1"/>
</dbReference>
<evidence type="ECO:0000313" key="1">
    <source>
        <dbReference type="EMBL" id="WED63603.1"/>
    </source>
</evidence>
<keyword evidence="2" id="KW-1185">Reference proteome</keyword>
<dbReference type="EMBL" id="CP119075">
    <property type="protein sequence ID" value="WED63603.1"/>
    <property type="molecule type" value="Genomic_DNA"/>
</dbReference>
<accession>A0AAF0CM45</accession>
<evidence type="ECO:0000313" key="2">
    <source>
        <dbReference type="Proteomes" id="UP001218638"/>
    </source>
</evidence>
<name>A0AAF0CM45_9BACT</name>
<gene>
    <name evidence="1" type="ORF">PXH66_14800</name>
</gene>
<sequence length="48" mass="5844">MTLPPASTYRTRAVLWLRTHVLFAWLDDLNADYRDWKPEPPVYERLIR</sequence>
<proteinExistence type="predicted"/>
<organism evidence="1 2">
    <name type="scientific">Synoicihabitans lomoniglobus</name>
    <dbReference type="NCBI Taxonomy" id="2909285"/>
    <lineage>
        <taxon>Bacteria</taxon>
        <taxon>Pseudomonadati</taxon>
        <taxon>Verrucomicrobiota</taxon>
        <taxon>Opitutia</taxon>
        <taxon>Opitutales</taxon>
        <taxon>Opitutaceae</taxon>
        <taxon>Synoicihabitans</taxon>
    </lineage>
</organism>